<comment type="caution">
    <text evidence="2">The sequence shown here is derived from an EMBL/GenBank/DDBJ whole genome shotgun (WGS) entry which is preliminary data.</text>
</comment>
<dbReference type="Proteomes" id="UP001595916">
    <property type="component" value="Unassembled WGS sequence"/>
</dbReference>
<feature type="transmembrane region" description="Helical" evidence="1">
    <location>
        <begin position="84"/>
        <end position="102"/>
    </location>
</feature>
<sequence length="155" mass="17861">MKTKQIYDERIIAERRKIGSDLAQLLFVVLFVSVIVQQVILKAAVEQYLVELVCVIFSGFYILVGNVRKGIDMVREIHPLKNAFIATSVATIIFGIQNYTSYSEKYAKVTDPKFLFSLVVFFLSMYTMSFVLYALLRRINESKIKKIDAELDEEE</sequence>
<protein>
    <submittedName>
        <fullName evidence="2">DUF6773 family protein</fullName>
    </submittedName>
</protein>
<name>A0ABV9QLH6_9FIRM</name>
<feature type="transmembrane region" description="Helical" evidence="1">
    <location>
        <begin position="47"/>
        <end position="64"/>
    </location>
</feature>
<keyword evidence="3" id="KW-1185">Reference proteome</keyword>
<dbReference type="InterPro" id="IPR046664">
    <property type="entry name" value="DUF6773"/>
</dbReference>
<accession>A0ABV9QLH6</accession>
<organism evidence="2 3">
    <name type="scientific">Filifactor villosus</name>
    <dbReference type="NCBI Taxonomy" id="29374"/>
    <lineage>
        <taxon>Bacteria</taxon>
        <taxon>Bacillati</taxon>
        <taxon>Bacillota</taxon>
        <taxon>Clostridia</taxon>
        <taxon>Peptostreptococcales</taxon>
        <taxon>Filifactoraceae</taxon>
        <taxon>Filifactor</taxon>
    </lineage>
</organism>
<dbReference type="Pfam" id="PF20563">
    <property type="entry name" value="DUF6773"/>
    <property type="match status" value="1"/>
</dbReference>
<keyword evidence="1" id="KW-0812">Transmembrane</keyword>
<keyword evidence="1" id="KW-1133">Transmembrane helix</keyword>
<feature type="transmembrane region" description="Helical" evidence="1">
    <location>
        <begin position="114"/>
        <end position="136"/>
    </location>
</feature>
<keyword evidence="1" id="KW-0472">Membrane</keyword>
<gene>
    <name evidence="2" type="ORF">ACFO4R_00375</name>
</gene>
<feature type="transmembrane region" description="Helical" evidence="1">
    <location>
        <begin position="21"/>
        <end position="41"/>
    </location>
</feature>
<dbReference type="RefSeq" id="WP_379786960.1">
    <property type="nucleotide sequence ID" value="NZ_JBHSHL010000002.1"/>
</dbReference>
<proteinExistence type="predicted"/>
<dbReference type="EMBL" id="JBHSHL010000002">
    <property type="protein sequence ID" value="MFC4803526.1"/>
    <property type="molecule type" value="Genomic_DNA"/>
</dbReference>
<evidence type="ECO:0000313" key="2">
    <source>
        <dbReference type="EMBL" id="MFC4803526.1"/>
    </source>
</evidence>
<evidence type="ECO:0000313" key="3">
    <source>
        <dbReference type="Proteomes" id="UP001595916"/>
    </source>
</evidence>
<evidence type="ECO:0000256" key="1">
    <source>
        <dbReference type="SAM" id="Phobius"/>
    </source>
</evidence>
<reference evidence="3" key="1">
    <citation type="journal article" date="2019" name="Int. J. Syst. Evol. Microbiol.">
        <title>The Global Catalogue of Microorganisms (GCM) 10K type strain sequencing project: providing services to taxonomists for standard genome sequencing and annotation.</title>
        <authorList>
            <consortium name="The Broad Institute Genomics Platform"/>
            <consortium name="The Broad Institute Genome Sequencing Center for Infectious Disease"/>
            <person name="Wu L."/>
            <person name="Ma J."/>
        </authorList>
    </citation>
    <scope>NUCLEOTIDE SEQUENCE [LARGE SCALE GENOMIC DNA]</scope>
    <source>
        <strain evidence="3">CCUG 46385</strain>
    </source>
</reference>